<sequence length="134" mass="14832">MRPMDQASTIEQLETRCQMCWHSSSRRSPTFFEMEGAPTCARASIPTMRYASPLSPRSGAMLLQVELLVLSPLCTLPDALAFEILAPLLGTPCIAKLARVHPTLNTLATHPNTHKAVHLQSEEGFTLRRHQLLA</sequence>
<gene>
    <name evidence="1" type="ORF">Vbra_20315</name>
</gene>
<proteinExistence type="predicted"/>
<accession>A0A0G4EEY0</accession>
<name>A0A0G4EEY0_VITBC</name>
<dbReference type="VEuPathDB" id="CryptoDB:Vbra_20315"/>
<dbReference type="InParanoid" id="A0A0G4EEY0"/>
<dbReference type="AlphaFoldDB" id="A0A0G4EEY0"/>
<keyword evidence="2" id="KW-1185">Reference proteome</keyword>
<evidence type="ECO:0000313" key="1">
    <source>
        <dbReference type="EMBL" id="CEL93970.1"/>
    </source>
</evidence>
<protein>
    <submittedName>
        <fullName evidence="1">Uncharacterized protein</fullName>
    </submittedName>
</protein>
<dbReference type="EMBL" id="CDMY01000200">
    <property type="protein sequence ID" value="CEL93970.1"/>
    <property type="molecule type" value="Genomic_DNA"/>
</dbReference>
<dbReference type="Proteomes" id="UP000041254">
    <property type="component" value="Unassembled WGS sequence"/>
</dbReference>
<evidence type="ECO:0000313" key="2">
    <source>
        <dbReference type="Proteomes" id="UP000041254"/>
    </source>
</evidence>
<organism evidence="1 2">
    <name type="scientific">Vitrella brassicaformis (strain CCMP3155)</name>
    <dbReference type="NCBI Taxonomy" id="1169540"/>
    <lineage>
        <taxon>Eukaryota</taxon>
        <taxon>Sar</taxon>
        <taxon>Alveolata</taxon>
        <taxon>Colpodellida</taxon>
        <taxon>Vitrellaceae</taxon>
        <taxon>Vitrella</taxon>
    </lineage>
</organism>
<reference evidence="1 2" key="1">
    <citation type="submission" date="2014-11" db="EMBL/GenBank/DDBJ databases">
        <authorList>
            <person name="Zhu J."/>
            <person name="Qi W."/>
            <person name="Song R."/>
        </authorList>
    </citation>
    <scope>NUCLEOTIDE SEQUENCE [LARGE SCALE GENOMIC DNA]</scope>
</reference>